<keyword evidence="3" id="KW-1185">Reference proteome</keyword>
<feature type="transmembrane region" description="Helical" evidence="1">
    <location>
        <begin position="67"/>
        <end position="84"/>
    </location>
</feature>
<evidence type="ECO:0008006" key="4">
    <source>
        <dbReference type="Google" id="ProtNLM"/>
    </source>
</evidence>
<organism evidence="2 3">
    <name type="scientific">Solitalea agri</name>
    <dbReference type="NCBI Taxonomy" id="2953739"/>
    <lineage>
        <taxon>Bacteria</taxon>
        <taxon>Pseudomonadati</taxon>
        <taxon>Bacteroidota</taxon>
        <taxon>Sphingobacteriia</taxon>
        <taxon>Sphingobacteriales</taxon>
        <taxon>Sphingobacteriaceae</taxon>
        <taxon>Solitalea</taxon>
    </lineage>
</organism>
<dbReference type="PANTHER" id="PTHR36974:SF1">
    <property type="entry name" value="DOXX FAMILY MEMBRANE PROTEIN"/>
    <property type="match status" value="1"/>
</dbReference>
<dbReference type="PANTHER" id="PTHR36974">
    <property type="entry name" value="MEMBRANE PROTEIN-RELATED"/>
    <property type="match status" value="1"/>
</dbReference>
<feature type="transmembrane region" description="Helical" evidence="1">
    <location>
        <begin position="129"/>
        <end position="148"/>
    </location>
</feature>
<protein>
    <recommendedName>
        <fullName evidence="4">DoxX family protein</fullName>
    </recommendedName>
</protein>
<dbReference type="Proteomes" id="UP001155182">
    <property type="component" value="Unassembled WGS sequence"/>
</dbReference>
<name>A0A9X2F2Z1_9SPHI</name>
<keyword evidence="1" id="KW-0472">Membrane</keyword>
<evidence type="ECO:0000313" key="2">
    <source>
        <dbReference type="EMBL" id="MCO4293195.1"/>
    </source>
</evidence>
<dbReference type="RefSeq" id="WP_252587698.1">
    <property type="nucleotide sequence ID" value="NZ_JAMWYS010000033.1"/>
</dbReference>
<keyword evidence="1" id="KW-0812">Transmembrane</keyword>
<gene>
    <name evidence="2" type="ORF">NF867_10000</name>
</gene>
<proteinExistence type="predicted"/>
<accession>A0A9X2F2Z1</accession>
<sequence>MKPLVVLILSFFIALLTNWAIGNGLNFVFAGNLAMSIMLMFTALGHFKFAQGMALMIPNFVPYKTQFVYLTGVIEVLAAIGLLIPTVRNLTAILLIIFFALILPANINAAIHHVDHEKATYEGKDVSYLWFRVPLQLLFIAWIFYFSLD</sequence>
<feature type="transmembrane region" description="Helical" evidence="1">
    <location>
        <begin position="30"/>
        <end position="47"/>
    </location>
</feature>
<comment type="caution">
    <text evidence="2">The sequence shown here is derived from an EMBL/GenBank/DDBJ whole genome shotgun (WGS) entry which is preliminary data.</text>
</comment>
<feature type="transmembrane region" description="Helical" evidence="1">
    <location>
        <begin position="90"/>
        <end position="109"/>
    </location>
</feature>
<dbReference type="EMBL" id="JAMWYS010000033">
    <property type="protein sequence ID" value="MCO4293195.1"/>
    <property type="molecule type" value="Genomic_DNA"/>
</dbReference>
<evidence type="ECO:0000313" key="3">
    <source>
        <dbReference type="Proteomes" id="UP001155182"/>
    </source>
</evidence>
<dbReference type="AlphaFoldDB" id="A0A9X2F2Z1"/>
<evidence type="ECO:0000256" key="1">
    <source>
        <dbReference type="SAM" id="Phobius"/>
    </source>
</evidence>
<reference evidence="2" key="1">
    <citation type="submission" date="2022-06" db="EMBL/GenBank/DDBJ databases">
        <title>Solitalea sp. MAHUQ-68 isolated from rhizospheric soil.</title>
        <authorList>
            <person name="Huq M.A."/>
        </authorList>
    </citation>
    <scope>NUCLEOTIDE SEQUENCE</scope>
    <source>
        <strain evidence="2">MAHUQ-68</strain>
    </source>
</reference>
<keyword evidence="1" id="KW-1133">Transmembrane helix</keyword>